<sequence length="504" mass="55707">MSAQPYPDVRATLGITDDQGTATSKASIAPTKQELEAIVLLKDQDAAIVCAYLRVVRALGGSSDLSNGQSVLTKDEMHAIFALSGHEDAIVWSWLANAQGAFERNHFESIPSRVGIAHDLTHVENELQTSIHLSAGFPGALANQSTDIPPLKTYRQPTAPCRSHHNPSDDTVLANAERVSRPYSCTICGSQRSYQNPSDWKKHEKEHEATYVCMAGSSQEAPQNNENIEPHRACNFSCKRRDHMVTHLNRRHEIYNVAQARISADRWRCTTGKMFWSCGFCVRLFTTFAERLKHIGSEHYEQNQTYDEWDTTKLIRGLLLQPGVQRAWDAILATGPIHRFEEFVWDRRTIEETQYLLEMGPSPTQSAESLAMAAYKAGKLKTESPQSASALSISSAPSEAVEIDEGNASIMLHSPVSRRPNIERIPAHVASNNTSVANASPACWTASTSHVSDGSYMQSKSSEREVHMPNGTPSSEYDDWLGVGFESCSAPESPPSYATQTFII</sequence>
<feature type="domain" description="C2H2-type" evidence="2">
    <location>
        <begin position="278"/>
        <end position="299"/>
    </location>
</feature>
<dbReference type="SMART" id="SM00355">
    <property type="entry name" value="ZnF_C2H2"/>
    <property type="match status" value="3"/>
</dbReference>
<keyword evidence="4" id="KW-1185">Reference proteome</keyword>
<comment type="caution">
    <text evidence="3">The sequence shown here is derived from an EMBL/GenBank/DDBJ whole genome shotgun (WGS) entry which is preliminary data.</text>
</comment>
<dbReference type="EMBL" id="JAFEKC020000024">
    <property type="protein sequence ID" value="KAK0507183.1"/>
    <property type="molecule type" value="Genomic_DNA"/>
</dbReference>
<proteinExistence type="predicted"/>
<reference evidence="3" key="1">
    <citation type="submission" date="2023-03" db="EMBL/GenBank/DDBJ databases">
        <title>Complete genome of Cladonia borealis.</title>
        <authorList>
            <person name="Park H."/>
        </authorList>
    </citation>
    <scope>NUCLEOTIDE SEQUENCE</scope>
    <source>
        <strain evidence="3">ANT050790</strain>
    </source>
</reference>
<dbReference type="InterPro" id="IPR013087">
    <property type="entry name" value="Znf_C2H2_type"/>
</dbReference>
<evidence type="ECO:0000313" key="3">
    <source>
        <dbReference type="EMBL" id="KAK0507183.1"/>
    </source>
</evidence>
<evidence type="ECO:0000259" key="2">
    <source>
        <dbReference type="PROSITE" id="PS00028"/>
    </source>
</evidence>
<dbReference type="AlphaFoldDB" id="A0AA39QQB9"/>
<organism evidence="3 4">
    <name type="scientific">Cladonia borealis</name>
    <dbReference type="NCBI Taxonomy" id="184061"/>
    <lineage>
        <taxon>Eukaryota</taxon>
        <taxon>Fungi</taxon>
        <taxon>Dikarya</taxon>
        <taxon>Ascomycota</taxon>
        <taxon>Pezizomycotina</taxon>
        <taxon>Lecanoromycetes</taxon>
        <taxon>OSLEUM clade</taxon>
        <taxon>Lecanoromycetidae</taxon>
        <taxon>Lecanorales</taxon>
        <taxon>Lecanorineae</taxon>
        <taxon>Cladoniaceae</taxon>
        <taxon>Cladonia</taxon>
    </lineage>
</organism>
<dbReference type="PROSITE" id="PS00028">
    <property type="entry name" value="ZINC_FINGER_C2H2_1"/>
    <property type="match status" value="1"/>
</dbReference>
<gene>
    <name evidence="3" type="ORF">JMJ35_010221</name>
</gene>
<evidence type="ECO:0000313" key="4">
    <source>
        <dbReference type="Proteomes" id="UP001166286"/>
    </source>
</evidence>
<protein>
    <recommendedName>
        <fullName evidence="2">C2H2-type domain-containing protein</fullName>
    </recommendedName>
</protein>
<feature type="region of interest" description="Disordered" evidence="1">
    <location>
        <begin position="454"/>
        <end position="475"/>
    </location>
</feature>
<accession>A0AA39QQB9</accession>
<dbReference type="Proteomes" id="UP001166286">
    <property type="component" value="Unassembled WGS sequence"/>
</dbReference>
<evidence type="ECO:0000256" key="1">
    <source>
        <dbReference type="SAM" id="MobiDB-lite"/>
    </source>
</evidence>
<name>A0AA39QQB9_9LECA</name>